<dbReference type="KEGG" id="afx:JZ786_20290"/>
<dbReference type="RefSeq" id="WP_206659321.1">
    <property type="nucleotide sequence ID" value="NZ_CP071182.1"/>
</dbReference>
<dbReference type="EMBL" id="CP071182">
    <property type="protein sequence ID" value="QSO50020.1"/>
    <property type="molecule type" value="Genomic_DNA"/>
</dbReference>
<feature type="transmembrane region" description="Helical" evidence="1">
    <location>
        <begin position="21"/>
        <end position="40"/>
    </location>
</feature>
<keyword evidence="1" id="KW-0812">Transmembrane</keyword>
<keyword evidence="3" id="KW-1185">Reference proteome</keyword>
<protein>
    <submittedName>
        <fullName evidence="2">SdpI family protein</fullName>
    </submittedName>
</protein>
<organism evidence="2 3">
    <name type="scientific">Alicyclobacillus mengziensis</name>
    <dbReference type="NCBI Taxonomy" id="2931921"/>
    <lineage>
        <taxon>Bacteria</taxon>
        <taxon>Bacillati</taxon>
        <taxon>Bacillota</taxon>
        <taxon>Bacilli</taxon>
        <taxon>Bacillales</taxon>
        <taxon>Alicyclobacillaceae</taxon>
        <taxon>Alicyclobacillus</taxon>
    </lineage>
</organism>
<reference evidence="2 3" key="1">
    <citation type="submission" date="2021-02" db="EMBL/GenBank/DDBJ databases">
        <title>Alicyclobacillus curvatus sp. nov. and Alicyclobacillus mengziensis sp. nov., two acidophilic bacteria isolated from acid mine drainage.</title>
        <authorList>
            <person name="Huang Y."/>
        </authorList>
    </citation>
    <scope>NUCLEOTIDE SEQUENCE [LARGE SCALE GENOMIC DNA]</scope>
    <source>
        <strain evidence="2 3">S30H14</strain>
    </source>
</reference>
<accession>A0A9X7W405</accession>
<gene>
    <name evidence="2" type="ORF">JZ786_20290</name>
</gene>
<evidence type="ECO:0000256" key="1">
    <source>
        <dbReference type="SAM" id="Phobius"/>
    </source>
</evidence>
<dbReference type="Proteomes" id="UP000663505">
    <property type="component" value="Chromosome"/>
</dbReference>
<dbReference type="Pfam" id="PF13630">
    <property type="entry name" value="SdpI"/>
    <property type="match status" value="1"/>
</dbReference>
<proteinExistence type="predicted"/>
<dbReference type="InterPro" id="IPR025962">
    <property type="entry name" value="SdpI/YhfL"/>
</dbReference>
<keyword evidence="1" id="KW-0472">Membrane</keyword>
<evidence type="ECO:0000313" key="3">
    <source>
        <dbReference type="Proteomes" id="UP000663505"/>
    </source>
</evidence>
<keyword evidence="1" id="KW-1133">Transmembrane helix</keyword>
<name>A0A9X7W405_9BACL</name>
<sequence length="59" mass="6579">MGIRTPWTLSSEECWTRTHRFGGQLGIPTAILIILLAWVLPTHTHSKMMVLPAVGLILL</sequence>
<evidence type="ECO:0000313" key="2">
    <source>
        <dbReference type="EMBL" id="QSO50020.1"/>
    </source>
</evidence>
<dbReference type="AlphaFoldDB" id="A0A9X7W405"/>